<dbReference type="Proteomes" id="UP000295388">
    <property type="component" value="Unassembled WGS sequence"/>
</dbReference>
<feature type="transmembrane region" description="Helical" evidence="1">
    <location>
        <begin position="20"/>
        <end position="52"/>
    </location>
</feature>
<keyword evidence="3" id="KW-1185">Reference proteome</keyword>
<dbReference type="AlphaFoldDB" id="A0A4R6IU94"/>
<evidence type="ECO:0000256" key="1">
    <source>
        <dbReference type="SAM" id="Phobius"/>
    </source>
</evidence>
<reference evidence="2 3" key="1">
    <citation type="submission" date="2019-03" db="EMBL/GenBank/DDBJ databases">
        <title>Genomic Encyclopedia of Type Strains, Phase III (KMG-III): the genomes of soil and plant-associated and newly described type strains.</title>
        <authorList>
            <person name="Whitman W."/>
        </authorList>
    </citation>
    <scope>NUCLEOTIDE SEQUENCE [LARGE SCALE GENOMIC DNA]</scope>
    <source>
        <strain evidence="2 3">VKM Ac-2527</strain>
    </source>
</reference>
<dbReference type="EMBL" id="SNWQ01000068">
    <property type="protein sequence ID" value="TDO26142.1"/>
    <property type="molecule type" value="Genomic_DNA"/>
</dbReference>
<protein>
    <submittedName>
        <fullName evidence="2">Uncharacterized protein</fullName>
    </submittedName>
</protein>
<keyword evidence="1" id="KW-0812">Transmembrane</keyword>
<gene>
    <name evidence="2" type="ORF">EV643_1683</name>
</gene>
<keyword evidence="1" id="KW-1133">Transmembrane helix</keyword>
<feature type="transmembrane region" description="Helical" evidence="1">
    <location>
        <begin position="153"/>
        <end position="172"/>
    </location>
</feature>
<keyword evidence="1" id="KW-0472">Membrane</keyword>
<evidence type="ECO:0000313" key="3">
    <source>
        <dbReference type="Proteomes" id="UP000295388"/>
    </source>
</evidence>
<organism evidence="2 3">
    <name type="scientific">Kribbella caucasensis</name>
    <dbReference type="NCBI Taxonomy" id="2512215"/>
    <lineage>
        <taxon>Bacteria</taxon>
        <taxon>Bacillati</taxon>
        <taxon>Actinomycetota</taxon>
        <taxon>Actinomycetes</taxon>
        <taxon>Propionibacteriales</taxon>
        <taxon>Kribbellaceae</taxon>
        <taxon>Kribbella</taxon>
    </lineage>
</organism>
<accession>A0A4R6IU94</accession>
<name>A0A4R6IU94_9ACTN</name>
<sequence>MLRYGEIPDLPQPDDALMWFLLNIVGLPSLVVGVAALVLWALSWIAAARTAVRRGTRVVRGAGAILQTRRGPLLVGTIVVQTALVATTYIMGQIAFAMAPKRSGPPADIDYVLSVTLAYDHWTRGSLLVVQGAVALVVLIDLFALVRDPEETPLNLLMGLAGGLALLLAFTGSSNLTGQRFWSGCAPA</sequence>
<comment type="caution">
    <text evidence="2">The sequence shown here is derived from an EMBL/GenBank/DDBJ whole genome shotgun (WGS) entry which is preliminary data.</text>
</comment>
<evidence type="ECO:0000313" key="2">
    <source>
        <dbReference type="EMBL" id="TDO26142.1"/>
    </source>
</evidence>
<feature type="transmembrane region" description="Helical" evidence="1">
    <location>
        <begin position="127"/>
        <end position="146"/>
    </location>
</feature>
<feature type="transmembrane region" description="Helical" evidence="1">
    <location>
        <begin position="73"/>
        <end position="96"/>
    </location>
</feature>
<proteinExistence type="predicted"/>